<dbReference type="InterPro" id="IPR013320">
    <property type="entry name" value="ConA-like_dom_sf"/>
</dbReference>
<dbReference type="Proteomes" id="UP001374579">
    <property type="component" value="Unassembled WGS sequence"/>
</dbReference>
<evidence type="ECO:0000313" key="5">
    <source>
        <dbReference type="Proteomes" id="UP001374579"/>
    </source>
</evidence>
<dbReference type="SUPFAM" id="SSF49899">
    <property type="entry name" value="Concanavalin A-like lectins/glucanases"/>
    <property type="match status" value="1"/>
</dbReference>
<feature type="domain" description="Galectin" evidence="3">
    <location>
        <begin position="8"/>
        <end position="151"/>
    </location>
</feature>
<evidence type="ECO:0000259" key="3">
    <source>
        <dbReference type="PROSITE" id="PS51304"/>
    </source>
</evidence>
<dbReference type="Pfam" id="PF00337">
    <property type="entry name" value="Gal-bind_lectin"/>
    <property type="match status" value="1"/>
</dbReference>
<keyword evidence="1 2" id="KW-0430">Lectin</keyword>
<accession>A0AAN9ANL1</accession>
<evidence type="ECO:0000256" key="2">
    <source>
        <dbReference type="RuleBase" id="RU102079"/>
    </source>
</evidence>
<dbReference type="GO" id="GO:0030246">
    <property type="term" value="F:carbohydrate binding"/>
    <property type="evidence" value="ECO:0007669"/>
    <property type="project" value="UniProtKB-UniRule"/>
</dbReference>
<dbReference type="PROSITE" id="PS51304">
    <property type="entry name" value="GALECTIN"/>
    <property type="match status" value="1"/>
</dbReference>
<sequence>MEVPVPYQQALNGLVQNASATITIKGIAQHIKGDDHQTFTIEWRDEQEALMAQRVPIRFTARFQGGALVANFILIQCRENDQTMTLLETENGHGITKAQVFEVVFNVSQETIEVVVNGQLLGNFRRIAQRPTTQYLGVTGDRLTLFRPEVEIWPAEGVPGHVA</sequence>
<gene>
    <name evidence="4" type="ORF">V1264_010057</name>
</gene>
<keyword evidence="5" id="KW-1185">Reference proteome</keyword>
<dbReference type="AlphaFoldDB" id="A0AAN9ANL1"/>
<evidence type="ECO:0000313" key="4">
    <source>
        <dbReference type="EMBL" id="KAK7090233.1"/>
    </source>
</evidence>
<organism evidence="4 5">
    <name type="scientific">Littorina saxatilis</name>
    <dbReference type="NCBI Taxonomy" id="31220"/>
    <lineage>
        <taxon>Eukaryota</taxon>
        <taxon>Metazoa</taxon>
        <taxon>Spiralia</taxon>
        <taxon>Lophotrochozoa</taxon>
        <taxon>Mollusca</taxon>
        <taxon>Gastropoda</taxon>
        <taxon>Caenogastropoda</taxon>
        <taxon>Littorinimorpha</taxon>
        <taxon>Littorinoidea</taxon>
        <taxon>Littorinidae</taxon>
        <taxon>Littorina</taxon>
    </lineage>
</organism>
<comment type="caution">
    <text evidence="4">The sequence shown here is derived from an EMBL/GenBank/DDBJ whole genome shotgun (WGS) entry which is preliminary data.</text>
</comment>
<proteinExistence type="predicted"/>
<protein>
    <recommendedName>
        <fullName evidence="2">Galectin</fullName>
    </recommendedName>
</protein>
<reference evidence="4 5" key="1">
    <citation type="submission" date="2024-02" db="EMBL/GenBank/DDBJ databases">
        <title>Chromosome-scale genome assembly of the rough periwinkle Littorina saxatilis.</title>
        <authorList>
            <person name="De Jode A."/>
            <person name="Faria R."/>
            <person name="Formenti G."/>
            <person name="Sims Y."/>
            <person name="Smith T.P."/>
            <person name="Tracey A."/>
            <person name="Wood J.M.D."/>
            <person name="Zagrodzka Z.B."/>
            <person name="Johannesson K."/>
            <person name="Butlin R.K."/>
            <person name="Leder E.H."/>
        </authorList>
    </citation>
    <scope>NUCLEOTIDE SEQUENCE [LARGE SCALE GENOMIC DNA]</scope>
    <source>
        <strain evidence="4">Snail1</strain>
        <tissue evidence="4">Muscle</tissue>
    </source>
</reference>
<name>A0AAN9ANL1_9CAEN</name>
<evidence type="ECO:0000256" key="1">
    <source>
        <dbReference type="ARBA" id="ARBA00022734"/>
    </source>
</evidence>
<dbReference type="InterPro" id="IPR001079">
    <property type="entry name" value="Galectin_CRD"/>
</dbReference>
<dbReference type="EMBL" id="JBAMIC010000024">
    <property type="protein sequence ID" value="KAK7090233.1"/>
    <property type="molecule type" value="Genomic_DNA"/>
</dbReference>
<dbReference type="Gene3D" id="2.60.120.200">
    <property type="match status" value="1"/>
</dbReference>